<evidence type="ECO:0000256" key="2">
    <source>
        <dbReference type="ARBA" id="ARBA00022771"/>
    </source>
</evidence>
<dbReference type="GO" id="GO:0000423">
    <property type="term" value="P:mitophagy"/>
    <property type="evidence" value="ECO:0007669"/>
    <property type="project" value="TreeGrafter"/>
</dbReference>
<dbReference type="Gene3D" id="3.30.60.90">
    <property type="match status" value="1"/>
</dbReference>
<proteinExistence type="predicted"/>
<dbReference type="CDD" id="cd02340">
    <property type="entry name" value="ZZ_NBR1_like"/>
    <property type="match status" value="1"/>
</dbReference>
<evidence type="ECO:0000259" key="7">
    <source>
        <dbReference type="PROSITE" id="PS51745"/>
    </source>
</evidence>
<dbReference type="GO" id="GO:0070530">
    <property type="term" value="F:K63-linked polyubiquitin modification-dependent protein binding"/>
    <property type="evidence" value="ECO:0007669"/>
    <property type="project" value="TreeGrafter"/>
</dbReference>
<dbReference type="GO" id="GO:0007032">
    <property type="term" value="P:endosome organization"/>
    <property type="evidence" value="ECO:0007669"/>
    <property type="project" value="TreeGrafter"/>
</dbReference>
<keyword evidence="1" id="KW-0479">Metal-binding</keyword>
<feature type="compositionally biased region" description="Basic and acidic residues" evidence="5">
    <location>
        <begin position="384"/>
        <end position="400"/>
    </location>
</feature>
<feature type="compositionally biased region" description="Polar residues" evidence="5">
    <location>
        <begin position="516"/>
        <end position="525"/>
    </location>
</feature>
<accession>A0A0C2GH38</accession>
<dbReference type="Gene3D" id="3.10.20.90">
    <property type="entry name" value="Phosphatidylinositol 3-kinase Catalytic Subunit, Chain A, domain 1"/>
    <property type="match status" value="1"/>
</dbReference>
<dbReference type="PANTHER" id="PTHR15090">
    <property type="entry name" value="SEQUESTOSOME 1-RELATED"/>
    <property type="match status" value="1"/>
</dbReference>
<dbReference type="CDD" id="cd05992">
    <property type="entry name" value="PB1"/>
    <property type="match status" value="1"/>
</dbReference>
<reference evidence="8 9" key="1">
    <citation type="submission" date="2013-12" db="EMBL/GenBank/DDBJ databases">
        <title>Draft genome of the parsitic nematode Ancylostoma duodenale.</title>
        <authorList>
            <person name="Mitreva M."/>
        </authorList>
    </citation>
    <scope>NUCLEOTIDE SEQUENCE [LARGE SCALE GENOMIC DNA]</scope>
    <source>
        <strain evidence="8 9">Zhejiang</strain>
    </source>
</reference>
<evidence type="ECO:0000313" key="8">
    <source>
        <dbReference type="EMBL" id="KIH56376.1"/>
    </source>
</evidence>
<dbReference type="InterPro" id="IPR000433">
    <property type="entry name" value="Znf_ZZ"/>
</dbReference>
<feature type="region of interest" description="Disordered" evidence="5">
    <location>
        <begin position="82"/>
        <end position="114"/>
    </location>
</feature>
<dbReference type="OrthoDB" id="2122982at2759"/>
<feature type="compositionally biased region" description="Basic and acidic residues" evidence="5">
    <location>
        <begin position="248"/>
        <end position="280"/>
    </location>
</feature>
<feature type="compositionally biased region" description="Basic and acidic residues" evidence="5">
    <location>
        <begin position="82"/>
        <end position="111"/>
    </location>
</feature>
<organism evidence="8 9">
    <name type="scientific">Ancylostoma duodenale</name>
    <dbReference type="NCBI Taxonomy" id="51022"/>
    <lineage>
        <taxon>Eukaryota</taxon>
        <taxon>Metazoa</taxon>
        <taxon>Ecdysozoa</taxon>
        <taxon>Nematoda</taxon>
        <taxon>Chromadorea</taxon>
        <taxon>Rhabditida</taxon>
        <taxon>Rhabditina</taxon>
        <taxon>Rhabditomorpha</taxon>
        <taxon>Strongyloidea</taxon>
        <taxon>Ancylostomatidae</taxon>
        <taxon>Ancylostomatinae</taxon>
        <taxon>Ancylostoma</taxon>
    </lineage>
</organism>
<feature type="region of interest" description="Disordered" evidence="5">
    <location>
        <begin position="578"/>
        <end position="602"/>
    </location>
</feature>
<dbReference type="PROSITE" id="PS51745">
    <property type="entry name" value="PB1"/>
    <property type="match status" value="1"/>
</dbReference>
<dbReference type="GO" id="GO:0016235">
    <property type="term" value="C:aggresome"/>
    <property type="evidence" value="ECO:0007669"/>
    <property type="project" value="TreeGrafter"/>
</dbReference>
<feature type="region of interest" description="Disordered" evidence="5">
    <location>
        <begin position="369"/>
        <end position="553"/>
    </location>
</feature>
<keyword evidence="3" id="KW-0862">Zinc</keyword>
<keyword evidence="9" id="KW-1185">Reference proteome</keyword>
<dbReference type="PANTHER" id="PTHR15090:SF0">
    <property type="entry name" value="SEQUESTOSOME-1"/>
    <property type="match status" value="1"/>
</dbReference>
<evidence type="ECO:0000259" key="6">
    <source>
        <dbReference type="PROSITE" id="PS50135"/>
    </source>
</evidence>
<evidence type="ECO:0000313" key="9">
    <source>
        <dbReference type="Proteomes" id="UP000054047"/>
    </source>
</evidence>
<dbReference type="FunFam" id="3.30.60.90:FF:000016">
    <property type="entry name" value="Refractory to sigma P"/>
    <property type="match status" value="1"/>
</dbReference>
<dbReference type="InterPro" id="IPR000270">
    <property type="entry name" value="PB1_dom"/>
</dbReference>
<evidence type="ECO:0000256" key="5">
    <source>
        <dbReference type="SAM" id="MobiDB-lite"/>
    </source>
</evidence>
<dbReference type="InterPro" id="IPR053793">
    <property type="entry name" value="PB1-like"/>
</dbReference>
<protein>
    <submittedName>
        <fullName evidence="8">Zinc finger, ZZ type</fullName>
    </submittedName>
</protein>
<dbReference type="Pfam" id="PF00569">
    <property type="entry name" value="ZZ"/>
    <property type="match status" value="1"/>
</dbReference>
<feature type="compositionally biased region" description="Basic and acidic residues" evidence="5">
    <location>
        <begin position="464"/>
        <end position="481"/>
    </location>
</feature>
<feature type="domain" description="ZZ-type" evidence="6">
    <location>
        <begin position="118"/>
        <end position="168"/>
    </location>
</feature>
<dbReference type="InterPro" id="IPR043145">
    <property type="entry name" value="Znf_ZZ_sf"/>
</dbReference>
<dbReference type="GO" id="GO:0035973">
    <property type="term" value="P:aggrephagy"/>
    <property type="evidence" value="ECO:0007669"/>
    <property type="project" value="TreeGrafter"/>
</dbReference>
<keyword evidence="2 4" id="KW-0863">Zinc-finger</keyword>
<dbReference type="SUPFAM" id="SSF57850">
    <property type="entry name" value="RING/U-box"/>
    <property type="match status" value="1"/>
</dbReference>
<feature type="compositionally biased region" description="Basic and acidic residues" evidence="5">
    <location>
        <begin position="438"/>
        <end position="456"/>
    </location>
</feature>
<dbReference type="Pfam" id="PF00564">
    <property type="entry name" value="PB1"/>
    <property type="match status" value="1"/>
</dbReference>
<sequence length="659" mass="75271">MEPISVKLSYAGAHRRFKIKGNDFESLFADLMTHVAQLSAQGPPFDIAWQDEDGDSILISRSAELGEAIESRKDNLLRLHTIEKSSENSTPKSEKEAETRPKTEETPKEDTNTNDAIHGNILCDVCDATIIGTRYKCILCADYDLCQNCERTGVHAQHGMVRIVDPMRTYVPWGARLRYPRQPGEHHHAHRSADPHGVIHRFRMQEKKEQLSEQVAKGMQYLTDIGQVVTSALANFGIDASYEVQVPGDKKEEKAEDKTQEKGEPKTKSPEEKKDEKAEKSGSGTPKTPSSPPSTPKSGTEDDDCRLKKEKKNESEKRHKFAQPVLVCPKKKFDKLQSAEAAYRNSDNSKSAETAYWKFNNLQSAEAAFRRAAAKTSDGSAKTSENRREQDAEMKKEKRTAPLFGAGVRDSSSSCRKPYSFRMPSDSCDIDEVGGRGLYDEYQRRRNEDRYDERRSPRYGYGVRFEEQKRMRDGYSDMSSRDRHRWWSPSYDDDWTSSSRRGCRYDDYDPYDSLYGSRNQRNNTFGKEEKAKSDRESRFGEKKPTEMKQKRSVDFKDFGTIHERENDVRRRAMKLLDEVSGRKNKSHPTEEGLKAAVEEAARESNGRDTNCRCFVAKLGRSQIRSQTCPSCQKKVQMKRSGQSTSRYPYMRGMSDEAVP</sequence>
<dbReference type="SMART" id="SM00291">
    <property type="entry name" value="ZnF_ZZ"/>
    <property type="match status" value="1"/>
</dbReference>
<feature type="region of interest" description="Disordered" evidence="5">
    <location>
        <begin position="625"/>
        <end position="659"/>
    </location>
</feature>
<dbReference type="GO" id="GO:0005080">
    <property type="term" value="F:protein kinase C binding"/>
    <property type="evidence" value="ECO:0007669"/>
    <property type="project" value="TreeGrafter"/>
</dbReference>
<dbReference type="GO" id="GO:0044753">
    <property type="term" value="C:amphisome"/>
    <property type="evidence" value="ECO:0007669"/>
    <property type="project" value="TreeGrafter"/>
</dbReference>
<dbReference type="InterPro" id="IPR052260">
    <property type="entry name" value="Autophagy_Rcpt_SigReg"/>
</dbReference>
<dbReference type="EMBL" id="KN735829">
    <property type="protein sequence ID" value="KIH56376.1"/>
    <property type="molecule type" value="Genomic_DNA"/>
</dbReference>
<gene>
    <name evidence="8" type="ORF">ANCDUO_13443</name>
</gene>
<evidence type="ECO:0000256" key="1">
    <source>
        <dbReference type="ARBA" id="ARBA00022723"/>
    </source>
</evidence>
<evidence type="ECO:0000256" key="3">
    <source>
        <dbReference type="ARBA" id="ARBA00022833"/>
    </source>
</evidence>
<dbReference type="PROSITE" id="PS01357">
    <property type="entry name" value="ZF_ZZ_1"/>
    <property type="match status" value="1"/>
</dbReference>
<dbReference type="GO" id="GO:0008270">
    <property type="term" value="F:zinc ion binding"/>
    <property type="evidence" value="ECO:0007669"/>
    <property type="project" value="UniProtKB-KW"/>
</dbReference>
<feature type="compositionally biased region" description="Basic and acidic residues" evidence="5">
    <location>
        <begin position="526"/>
        <end position="553"/>
    </location>
</feature>
<feature type="non-terminal residue" evidence="8">
    <location>
        <position position="659"/>
    </location>
</feature>
<dbReference type="SUPFAM" id="SSF54277">
    <property type="entry name" value="CAD &amp; PB1 domains"/>
    <property type="match status" value="1"/>
</dbReference>
<name>A0A0C2GH38_9BILA</name>
<feature type="compositionally biased region" description="Basic and acidic residues" evidence="5">
    <location>
        <begin position="305"/>
        <end position="317"/>
    </location>
</feature>
<feature type="domain" description="PB1" evidence="7">
    <location>
        <begin position="3"/>
        <end position="84"/>
    </location>
</feature>
<feature type="region of interest" description="Disordered" evidence="5">
    <location>
        <begin position="246"/>
        <end position="324"/>
    </location>
</feature>
<dbReference type="AlphaFoldDB" id="A0A0C2GH38"/>
<dbReference type="Proteomes" id="UP000054047">
    <property type="component" value="Unassembled WGS sequence"/>
</dbReference>
<dbReference type="SMART" id="SM00666">
    <property type="entry name" value="PB1"/>
    <property type="match status" value="1"/>
</dbReference>
<evidence type="ECO:0000256" key="4">
    <source>
        <dbReference type="PROSITE-ProRule" id="PRU00228"/>
    </source>
</evidence>
<dbReference type="PROSITE" id="PS50135">
    <property type="entry name" value="ZF_ZZ_2"/>
    <property type="match status" value="1"/>
</dbReference>